<sequence>MVSGYASRCGLTIHVMNMKGFNDEKKPLPYLPGMVYG</sequence>
<dbReference type="Proteomes" id="UP000009340">
    <property type="component" value="Unassembled WGS sequence"/>
</dbReference>
<protein>
    <submittedName>
        <fullName evidence="1">Uncharacterized protein</fullName>
    </submittedName>
</protein>
<dbReference type="EMBL" id="CAKW01000147">
    <property type="protein sequence ID" value="CCJ74793.1"/>
    <property type="molecule type" value="Genomic_DNA"/>
</dbReference>
<evidence type="ECO:0000313" key="2">
    <source>
        <dbReference type="Proteomes" id="UP000009340"/>
    </source>
</evidence>
<name>K8A3X8_9ENTR</name>
<proteinExistence type="predicted"/>
<comment type="caution">
    <text evidence="1">The sequence shown here is derived from an EMBL/GenBank/DDBJ whole genome shotgun (WGS) entry which is preliminary data.</text>
</comment>
<reference evidence="1" key="1">
    <citation type="submission" date="2012-07" db="EMBL/GenBank/DDBJ databases">
        <authorList>
            <person name="Cummings C."/>
        </authorList>
    </citation>
    <scope>NUCLEOTIDE SEQUENCE</scope>
    <source>
        <strain evidence="1">1330</strain>
    </source>
</reference>
<dbReference type="AlphaFoldDB" id="K8A3X8"/>
<evidence type="ECO:0000313" key="1">
    <source>
        <dbReference type="EMBL" id="CCJ74793.1"/>
    </source>
</evidence>
<accession>K8A3X8</accession>
<gene>
    <name evidence="1" type="ORF">BN137_4194</name>
</gene>
<organism evidence="1 2">
    <name type="scientific">Cronobacter condimenti 1330</name>
    <dbReference type="NCBI Taxonomy" id="1073999"/>
    <lineage>
        <taxon>Bacteria</taxon>
        <taxon>Pseudomonadati</taxon>
        <taxon>Pseudomonadota</taxon>
        <taxon>Gammaproteobacteria</taxon>
        <taxon>Enterobacterales</taxon>
        <taxon>Enterobacteriaceae</taxon>
        <taxon>Cronobacter</taxon>
    </lineage>
</organism>